<feature type="region of interest" description="Disordered" evidence="1">
    <location>
        <begin position="418"/>
        <end position="487"/>
    </location>
</feature>
<protein>
    <recommendedName>
        <fullName evidence="4">Metallo-beta-lactamase domain-containing protein</fullName>
    </recommendedName>
</protein>
<accession>A0A8H7F545</accession>
<dbReference type="Pfam" id="PF23023">
    <property type="entry name" value="Anti-Pycsar_Apyc1"/>
    <property type="match status" value="1"/>
</dbReference>
<feature type="compositionally biased region" description="Basic residues" evidence="1">
    <location>
        <begin position="477"/>
        <end position="487"/>
    </location>
</feature>
<dbReference type="SUPFAM" id="SSF56281">
    <property type="entry name" value="Metallo-hydrolase/oxidoreductase"/>
    <property type="match status" value="1"/>
</dbReference>
<proteinExistence type="predicted"/>
<evidence type="ECO:0000313" key="3">
    <source>
        <dbReference type="Proteomes" id="UP000629468"/>
    </source>
</evidence>
<dbReference type="Proteomes" id="UP000629468">
    <property type="component" value="Unassembled WGS sequence"/>
</dbReference>
<dbReference type="GO" id="GO:0042781">
    <property type="term" value="F:3'-tRNA processing endoribonuclease activity"/>
    <property type="evidence" value="ECO:0007669"/>
    <property type="project" value="TreeGrafter"/>
</dbReference>
<dbReference type="Gene3D" id="3.60.15.10">
    <property type="entry name" value="Ribonuclease Z/Hydroxyacylglutathione hydrolase-like"/>
    <property type="match status" value="1"/>
</dbReference>
<comment type="caution">
    <text evidence="2">The sequence shown here is derived from an EMBL/GenBank/DDBJ whole genome shotgun (WGS) entry which is preliminary data.</text>
</comment>
<dbReference type="EMBL" id="JABXXO010000005">
    <property type="protein sequence ID" value="KAF7777465.1"/>
    <property type="molecule type" value="Genomic_DNA"/>
</dbReference>
<gene>
    <name evidence="2" type="ORF">Agabi119p4_3537</name>
</gene>
<name>A0A8H7F545_AGABI</name>
<dbReference type="PANTHER" id="PTHR46018:SF2">
    <property type="entry name" value="ZINC PHOSPHODIESTERASE ELAC PROTEIN 1"/>
    <property type="match status" value="1"/>
</dbReference>
<feature type="compositionally biased region" description="Polar residues" evidence="1">
    <location>
        <begin position="447"/>
        <end position="462"/>
    </location>
</feature>
<dbReference type="AlphaFoldDB" id="A0A8H7F545"/>
<organism evidence="2 3">
    <name type="scientific">Agaricus bisporus var. burnettii</name>
    <dbReference type="NCBI Taxonomy" id="192524"/>
    <lineage>
        <taxon>Eukaryota</taxon>
        <taxon>Fungi</taxon>
        <taxon>Dikarya</taxon>
        <taxon>Basidiomycota</taxon>
        <taxon>Agaricomycotina</taxon>
        <taxon>Agaricomycetes</taxon>
        <taxon>Agaricomycetidae</taxon>
        <taxon>Agaricales</taxon>
        <taxon>Agaricineae</taxon>
        <taxon>Agaricaceae</taxon>
        <taxon>Agaricus</taxon>
    </lineage>
</organism>
<dbReference type="PANTHER" id="PTHR46018">
    <property type="entry name" value="ZINC PHOSPHODIESTERASE ELAC PROTEIN 1"/>
    <property type="match status" value="1"/>
</dbReference>
<dbReference type="InterPro" id="IPR036866">
    <property type="entry name" value="RibonucZ/Hydroxyglut_hydro"/>
</dbReference>
<reference evidence="2 3" key="1">
    <citation type="journal article" name="Sci. Rep.">
        <title>Telomere-to-telomere assembled and centromere annotated genomes of the two main subspecies of the button mushroom Agaricus bisporus reveal especially polymorphic chromosome ends.</title>
        <authorList>
            <person name="Sonnenberg A.S.M."/>
            <person name="Sedaghat-Telgerd N."/>
            <person name="Lavrijssen B."/>
            <person name="Ohm R.A."/>
            <person name="Hendrickx P.M."/>
            <person name="Scholtmeijer K."/>
            <person name="Baars J.J.P."/>
            <person name="van Peer A."/>
        </authorList>
    </citation>
    <scope>NUCLEOTIDE SEQUENCE [LARGE SCALE GENOMIC DNA]</scope>
    <source>
        <strain evidence="2 3">H119_p4</strain>
    </source>
</reference>
<evidence type="ECO:0000313" key="2">
    <source>
        <dbReference type="EMBL" id="KAF7777465.1"/>
    </source>
</evidence>
<evidence type="ECO:0000256" key="1">
    <source>
        <dbReference type="SAM" id="MobiDB-lite"/>
    </source>
</evidence>
<dbReference type="GO" id="GO:0005634">
    <property type="term" value="C:nucleus"/>
    <property type="evidence" value="ECO:0007669"/>
    <property type="project" value="TreeGrafter"/>
</dbReference>
<sequence>MAHPMSVSFLGTSSGGGPTENRNCSSLICDFLGGNNNLWMVDCAEGTTRQFALQPNRQNASRLKMSQVSKLFVTHMHADHIMGITTFLRNILGAPRIDSPPPASNAISHRRAPIIQIYGPSGLRSFLRQNLKMTFTRCENTYVVHELLCKDDPVIPCNPPVDEHDPMSGSDFKDWDVLHCSEVPGRDIRADDQGLWRDIAPDTHSRRATQIQIHASPILHREPCIGYVFNEISYPKRKVVILGDTCDPSPIIPLCSNPRPSLLIHEATDSTISPETDDAGRLSKRQLPDVMKTTLARGHSTTSMAGEFAKLVNAQMLVLNHIGSRFPAPRINDNGQISFARRVLEDLERHATNAWDPPLGSAAHERNKYLDVEPCVFFDFSLCCRSILCCNINTLARSIFDCGIGHVKFSVFKPTKPKRKIDNALPDEVRESSKNPRRRRQRQNRQANTHTSNDEGGTNTQPHAHARDHDVHSSTSRSRRHWRPRKT</sequence>
<evidence type="ECO:0008006" key="4">
    <source>
        <dbReference type="Google" id="ProtNLM"/>
    </source>
</evidence>